<reference evidence="3 4" key="1">
    <citation type="submission" date="2015-09" db="EMBL/GenBank/DDBJ databases">
        <title>Draft genome of a European isolate of the apple canker pathogen Neonectria ditissima.</title>
        <authorList>
            <person name="Gomez-Cortecero A."/>
            <person name="Harrison R.J."/>
            <person name="Armitage A.D."/>
        </authorList>
    </citation>
    <scope>NUCLEOTIDE SEQUENCE [LARGE SCALE GENOMIC DNA]</scope>
    <source>
        <strain evidence="3 4">R09/05</strain>
    </source>
</reference>
<comment type="caution">
    <text evidence="3">The sequence shown here is derived from an EMBL/GenBank/DDBJ whole genome shotgun (WGS) entry which is preliminary data.</text>
</comment>
<keyword evidence="2" id="KW-0472">Membrane</keyword>
<name>A0A0P7AKA9_9HYPO</name>
<feature type="transmembrane region" description="Helical" evidence="2">
    <location>
        <begin position="209"/>
        <end position="228"/>
    </location>
</feature>
<keyword evidence="2" id="KW-0812">Transmembrane</keyword>
<dbReference type="Proteomes" id="UP000050424">
    <property type="component" value="Unassembled WGS sequence"/>
</dbReference>
<feature type="region of interest" description="Disordered" evidence="1">
    <location>
        <begin position="1"/>
        <end position="26"/>
    </location>
</feature>
<protein>
    <submittedName>
        <fullName evidence="3">Uncharacterized protein</fullName>
    </submittedName>
</protein>
<evidence type="ECO:0000313" key="3">
    <source>
        <dbReference type="EMBL" id="KPM37979.1"/>
    </source>
</evidence>
<accession>A0A0P7AKA9</accession>
<dbReference type="OrthoDB" id="10578314at2759"/>
<evidence type="ECO:0000256" key="2">
    <source>
        <dbReference type="SAM" id="Phobius"/>
    </source>
</evidence>
<keyword evidence="4" id="KW-1185">Reference proteome</keyword>
<evidence type="ECO:0000313" key="4">
    <source>
        <dbReference type="Proteomes" id="UP000050424"/>
    </source>
</evidence>
<sequence length="229" mass="24218">MTTQTNEIRLADLPGRPQGNPAEGAVSGDTISPIPAIQGNHLQFERAPGLLRVVIPHLFGHTTLHLVPVPPTMSRGEAMTEVRRLRDRNVSLVVRAVEGVYVRDIVEVVSIVNTQLPEAISDTETPETTIVGLGIECSELTQALREPHLFTFDADGPFLAQHEELLSTAMPPKALHVGAVLRKGALVVTIATVVIVALVVGILAGGPVVGFGCATAVGILAQLVSWGFA</sequence>
<keyword evidence="2" id="KW-1133">Transmembrane helix</keyword>
<dbReference type="AlphaFoldDB" id="A0A0P7AKA9"/>
<gene>
    <name evidence="3" type="ORF">AK830_g8602</name>
</gene>
<feature type="transmembrane region" description="Helical" evidence="2">
    <location>
        <begin position="185"/>
        <end position="203"/>
    </location>
</feature>
<evidence type="ECO:0000256" key="1">
    <source>
        <dbReference type="SAM" id="MobiDB-lite"/>
    </source>
</evidence>
<proteinExistence type="predicted"/>
<dbReference type="EMBL" id="LKCW01000148">
    <property type="protein sequence ID" value="KPM37979.1"/>
    <property type="molecule type" value="Genomic_DNA"/>
</dbReference>
<organism evidence="3 4">
    <name type="scientific">Neonectria ditissima</name>
    <dbReference type="NCBI Taxonomy" id="78410"/>
    <lineage>
        <taxon>Eukaryota</taxon>
        <taxon>Fungi</taxon>
        <taxon>Dikarya</taxon>
        <taxon>Ascomycota</taxon>
        <taxon>Pezizomycotina</taxon>
        <taxon>Sordariomycetes</taxon>
        <taxon>Hypocreomycetidae</taxon>
        <taxon>Hypocreales</taxon>
        <taxon>Nectriaceae</taxon>
        <taxon>Neonectria</taxon>
    </lineage>
</organism>